<proteinExistence type="predicted"/>
<dbReference type="EMBL" id="LUAY01007552">
    <property type="protein sequence ID" value="KYB44817.1"/>
    <property type="molecule type" value="Genomic_DNA"/>
</dbReference>
<feature type="domain" description="Condensation" evidence="1">
    <location>
        <begin position="2"/>
        <end position="176"/>
    </location>
</feature>
<comment type="caution">
    <text evidence="2">The sequence shown here is derived from an EMBL/GenBank/DDBJ whole genome shotgun (WGS) entry which is preliminary data.</text>
</comment>
<dbReference type="SUPFAM" id="SSF52777">
    <property type="entry name" value="CoA-dependent acyltransferases"/>
    <property type="match status" value="1"/>
</dbReference>
<reference evidence="2" key="1">
    <citation type="submission" date="2016-02" db="EMBL/GenBank/DDBJ databases">
        <title>Genomic sequences of Ochrobactrum anthropi.</title>
        <authorList>
            <person name="Chudasama K.S."/>
            <person name="Thaker V.S."/>
        </authorList>
    </citation>
    <scope>NUCLEOTIDE SEQUENCE [LARGE SCALE GENOMIC DNA]</scope>
    <source>
        <strain evidence="2">SUBG007</strain>
    </source>
</reference>
<evidence type="ECO:0000259" key="1">
    <source>
        <dbReference type="Pfam" id="PF00668"/>
    </source>
</evidence>
<organism evidence="2">
    <name type="scientific">Brucella anthropi</name>
    <name type="common">Ochrobactrum anthropi</name>
    <dbReference type="NCBI Taxonomy" id="529"/>
    <lineage>
        <taxon>Bacteria</taxon>
        <taxon>Pseudomonadati</taxon>
        <taxon>Pseudomonadota</taxon>
        <taxon>Alphaproteobacteria</taxon>
        <taxon>Hyphomicrobiales</taxon>
        <taxon>Brucellaceae</taxon>
        <taxon>Brucella/Ochrobactrum group</taxon>
        <taxon>Brucella</taxon>
    </lineage>
</organism>
<gene>
    <name evidence="2" type="ORF">AB664_18910</name>
</gene>
<dbReference type="AlphaFoldDB" id="A0A656Z2B9"/>
<evidence type="ECO:0000313" key="2">
    <source>
        <dbReference type="EMBL" id="KYB44817.1"/>
    </source>
</evidence>
<protein>
    <recommendedName>
        <fullName evidence="1">Condensation domain-containing protein</fullName>
    </recommendedName>
</protein>
<accession>A0A656Z2B9</accession>
<dbReference type="InterPro" id="IPR023213">
    <property type="entry name" value="CAT-like_dom_sf"/>
</dbReference>
<dbReference type="Gene3D" id="3.30.559.10">
    <property type="entry name" value="Chloramphenicol acetyltransferase-like domain"/>
    <property type="match status" value="1"/>
</dbReference>
<sequence>MSTQQGIWFADQVATRRNAYVIAHAIELSGMIDLAHLEEAIGLGLSEADTVMAQYGEDETGAWQMTHAGSVPPVDHIDVSTEADPEAAARRFMQEDIDADLDVNGKRPLCYQALIHLGDSGGNKRLFWYQRYHHVMLDGFSFTALTRRVADIYSALSEGHAVTAFPFRSVSEVIEERVPMRCPKLVLQIANIGALIAAIFHRKPRLRSAADMKGTGISFCAP</sequence>
<dbReference type="GO" id="GO:0003824">
    <property type="term" value="F:catalytic activity"/>
    <property type="evidence" value="ECO:0007669"/>
    <property type="project" value="InterPro"/>
</dbReference>
<name>A0A656Z2B9_BRUAN</name>
<dbReference type="InterPro" id="IPR001242">
    <property type="entry name" value="Condensation_dom"/>
</dbReference>
<dbReference type="Pfam" id="PF00668">
    <property type="entry name" value="Condensation"/>
    <property type="match status" value="1"/>
</dbReference>